<comment type="caution">
    <text evidence="1">The sequence shown here is derived from an EMBL/GenBank/DDBJ whole genome shotgun (WGS) entry which is preliminary data.</text>
</comment>
<dbReference type="PANTHER" id="PTHR47331:SF5">
    <property type="entry name" value="RIBONUCLEASE H"/>
    <property type="match status" value="1"/>
</dbReference>
<accession>A0AAU9VBA1</accession>
<evidence type="ECO:0008006" key="3">
    <source>
        <dbReference type="Google" id="ProtNLM"/>
    </source>
</evidence>
<sequence length="241" mass="27583">MSKEELDCEQSFIENTTRESNGRFVVTIPLKENPNRLGGSYEQALTRILSLERRFQRDPLFKEQYCNFMNEYIALGHMSENTDPEGDTPHCILPHHGVLRETSLSTKLRVVFDASAVTTTGISFNNIQMVGPTVQDDLISILIRMRQHKFVATADAEKMYTSIKVNENQCSLQQVLWRYDPREELKLYKLKTVTYGTASAPYLATRCLKQLGLECSSKVVSEVIQHDFYVDDLITWGSTED</sequence>
<gene>
    <name evidence="1" type="ORF">EEDITHA_LOCUS22941</name>
</gene>
<dbReference type="EMBL" id="CAKOGL010000054">
    <property type="protein sequence ID" value="CAH2109068.1"/>
    <property type="molecule type" value="Genomic_DNA"/>
</dbReference>
<keyword evidence="2" id="KW-1185">Reference proteome</keyword>
<name>A0AAU9VBA1_EUPED</name>
<dbReference type="SUPFAM" id="SSF56672">
    <property type="entry name" value="DNA/RNA polymerases"/>
    <property type="match status" value="1"/>
</dbReference>
<proteinExistence type="predicted"/>
<organism evidence="1 2">
    <name type="scientific">Euphydryas editha</name>
    <name type="common">Edith's checkerspot</name>
    <dbReference type="NCBI Taxonomy" id="104508"/>
    <lineage>
        <taxon>Eukaryota</taxon>
        <taxon>Metazoa</taxon>
        <taxon>Ecdysozoa</taxon>
        <taxon>Arthropoda</taxon>
        <taxon>Hexapoda</taxon>
        <taxon>Insecta</taxon>
        <taxon>Pterygota</taxon>
        <taxon>Neoptera</taxon>
        <taxon>Endopterygota</taxon>
        <taxon>Lepidoptera</taxon>
        <taxon>Glossata</taxon>
        <taxon>Ditrysia</taxon>
        <taxon>Papilionoidea</taxon>
        <taxon>Nymphalidae</taxon>
        <taxon>Nymphalinae</taxon>
        <taxon>Euphydryas</taxon>
    </lineage>
</organism>
<dbReference type="InterPro" id="IPR043502">
    <property type="entry name" value="DNA/RNA_pol_sf"/>
</dbReference>
<dbReference type="AlphaFoldDB" id="A0AAU9VBA1"/>
<dbReference type="Proteomes" id="UP001153954">
    <property type="component" value="Unassembled WGS sequence"/>
</dbReference>
<evidence type="ECO:0000313" key="1">
    <source>
        <dbReference type="EMBL" id="CAH2109068.1"/>
    </source>
</evidence>
<dbReference type="GO" id="GO:0071897">
    <property type="term" value="P:DNA biosynthetic process"/>
    <property type="evidence" value="ECO:0007669"/>
    <property type="project" value="UniProtKB-ARBA"/>
</dbReference>
<reference evidence="1" key="1">
    <citation type="submission" date="2022-03" db="EMBL/GenBank/DDBJ databases">
        <authorList>
            <person name="Tunstrom K."/>
        </authorList>
    </citation>
    <scope>NUCLEOTIDE SEQUENCE</scope>
</reference>
<evidence type="ECO:0000313" key="2">
    <source>
        <dbReference type="Proteomes" id="UP001153954"/>
    </source>
</evidence>
<protein>
    <recommendedName>
        <fullName evidence="3">Reverse transcriptase</fullName>
    </recommendedName>
</protein>
<dbReference type="PANTHER" id="PTHR47331">
    <property type="entry name" value="PHD-TYPE DOMAIN-CONTAINING PROTEIN"/>
    <property type="match status" value="1"/>
</dbReference>